<dbReference type="OrthoDB" id="3222453at2759"/>
<gene>
    <name evidence="2" type="ORF">BJ322DRAFT_469667</name>
</gene>
<reference evidence="2" key="1">
    <citation type="journal article" date="2020" name="Nat. Commun.">
        <title>Large-scale genome sequencing of mycorrhizal fungi provides insights into the early evolution of symbiotic traits.</title>
        <authorList>
            <person name="Miyauchi S."/>
            <person name="Kiss E."/>
            <person name="Kuo A."/>
            <person name="Drula E."/>
            <person name="Kohler A."/>
            <person name="Sanchez-Garcia M."/>
            <person name="Morin E."/>
            <person name="Andreopoulos B."/>
            <person name="Barry K.W."/>
            <person name="Bonito G."/>
            <person name="Buee M."/>
            <person name="Carver A."/>
            <person name="Chen C."/>
            <person name="Cichocki N."/>
            <person name="Clum A."/>
            <person name="Culley D."/>
            <person name="Crous P.W."/>
            <person name="Fauchery L."/>
            <person name="Girlanda M."/>
            <person name="Hayes R.D."/>
            <person name="Keri Z."/>
            <person name="LaButti K."/>
            <person name="Lipzen A."/>
            <person name="Lombard V."/>
            <person name="Magnuson J."/>
            <person name="Maillard F."/>
            <person name="Murat C."/>
            <person name="Nolan M."/>
            <person name="Ohm R.A."/>
            <person name="Pangilinan J."/>
            <person name="Pereira M.F."/>
            <person name="Perotto S."/>
            <person name="Peter M."/>
            <person name="Pfister S."/>
            <person name="Riley R."/>
            <person name="Sitrit Y."/>
            <person name="Stielow J.B."/>
            <person name="Szollosi G."/>
            <person name="Zifcakova L."/>
            <person name="Stursova M."/>
            <person name="Spatafora J.W."/>
            <person name="Tedersoo L."/>
            <person name="Vaario L.M."/>
            <person name="Yamada A."/>
            <person name="Yan M."/>
            <person name="Wang P."/>
            <person name="Xu J."/>
            <person name="Bruns T."/>
            <person name="Baldrian P."/>
            <person name="Vilgalys R."/>
            <person name="Dunand C."/>
            <person name="Henrissat B."/>
            <person name="Grigoriev I.V."/>
            <person name="Hibbett D."/>
            <person name="Nagy L.G."/>
            <person name="Martin F.M."/>
        </authorList>
    </citation>
    <scope>NUCLEOTIDE SEQUENCE</scope>
    <source>
        <strain evidence="2">UH-Tt-Lm1</strain>
    </source>
</reference>
<reference evidence="2" key="2">
    <citation type="submission" date="2020-11" db="EMBL/GenBank/DDBJ databases">
        <authorList>
            <consortium name="DOE Joint Genome Institute"/>
            <person name="Kuo A."/>
            <person name="Miyauchi S."/>
            <person name="Kiss E."/>
            <person name="Drula E."/>
            <person name="Kohler A."/>
            <person name="Sanchez-Garcia M."/>
            <person name="Andreopoulos B."/>
            <person name="Barry K.W."/>
            <person name="Bonito G."/>
            <person name="Buee M."/>
            <person name="Carver A."/>
            <person name="Chen C."/>
            <person name="Cichocki N."/>
            <person name="Clum A."/>
            <person name="Culley D."/>
            <person name="Crous P.W."/>
            <person name="Fauchery L."/>
            <person name="Girlanda M."/>
            <person name="Hayes R."/>
            <person name="Keri Z."/>
            <person name="Labutti K."/>
            <person name="Lipzen A."/>
            <person name="Lombard V."/>
            <person name="Magnuson J."/>
            <person name="Maillard F."/>
            <person name="Morin E."/>
            <person name="Murat C."/>
            <person name="Nolan M."/>
            <person name="Ohm R."/>
            <person name="Pangilinan J."/>
            <person name="Pereira M."/>
            <person name="Perotto S."/>
            <person name="Peter M."/>
            <person name="Riley R."/>
            <person name="Sitrit Y."/>
            <person name="Stielow B."/>
            <person name="Szollosi G."/>
            <person name="Zifcakova L."/>
            <person name="Stursova M."/>
            <person name="Spatafora J.W."/>
            <person name="Tedersoo L."/>
            <person name="Vaario L.-M."/>
            <person name="Yamada A."/>
            <person name="Yan M."/>
            <person name="Wang P."/>
            <person name="Xu J."/>
            <person name="Bruns T."/>
            <person name="Baldrian P."/>
            <person name="Vilgalys R."/>
            <person name="Henrissat B."/>
            <person name="Grigoriev I.V."/>
            <person name="Hibbett D."/>
            <person name="Nagy L.G."/>
            <person name="Martin F.M."/>
        </authorList>
    </citation>
    <scope>NUCLEOTIDE SEQUENCE</scope>
    <source>
        <strain evidence="2">UH-Tt-Lm1</strain>
    </source>
</reference>
<name>A0A9P6L1U8_9AGAM</name>
<accession>A0A9P6L1U8</accession>
<comment type="caution">
    <text evidence="2">The sequence shown here is derived from an EMBL/GenBank/DDBJ whole genome shotgun (WGS) entry which is preliminary data.</text>
</comment>
<protein>
    <submittedName>
        <fullName evidence="2">Uncharacterized protein</fullName>
    </submittedName>
</protein>
<evidence type="ECO:0000313" key="3">
    <source>
        <dbReference type="Proteomes" id="UP000736335"/>
    </source>
</evidence>
<proteinExistence type="predicted"/>
<feature type="region of interest" description="Disordered" evidence="1">
    <location>
        <begin position="35"/>
        <end position="67"/>
    </location>
</feature>
<sequence>MKQRLEGSRIIERVKVDENGVGELTRFEGREGIDITGETKLPDPATNVPSLPSTPNSRRSTLNSLHGPSPPWKTYKNLLDFHGFGDPLWEPSPLAGYERVKLGDVGYVRNGRFHFLFSAGDILGSRMLGVDVPPDFSPLEVGPATVRMPRSPGYLRTGSIKQNGSDVGSGRDIGWSMEPGSKLSFELTDERGAILITSHPTYRIDVERMHRAEEYTKRYYASWVEFARAKGHGDVAPILVTGVDLTKQWASLVYSDVKARTGCDFSVAPVDNLPGTWGSWRIVGSPVHTNCGPQWSHRRPPAPNVQNMGGSLTSASSPPEDYSECVFIRYITFRRRFLIPRLFKAGAGPHRLPKEDSEDDDAKAVAVGISGSDGLAEAISPETAPNAIHNAAPDARDGFDIVARFIFEVGISS</sequence>
<feature type="region of interest" description="Disordered" evidence="1">
    <location>
        <begin position="152"/>
        <end position="172"/>
    </location>
</feature>
<dbReference type="Proteomes" id="UP000736335">
    <property type="component" value="Unassembled WGS sequence"/>
</dbReference>
<evidence type="ECO:0000256" key="1">
    <source>
        <dbReference type="SAM" id="MobiDB-lite"/>
    </source>
</evidence>
<dbReference type="EMBL" id="WIUZ02000021">
    <property type="protein sequence ID" value="KAF9779015.1"/>
    <property type="molecule type" value="Genomic_DNA"/>
</dbReference>
<feature type="compositionally biased region" description="Polar residues" evidence="1">
    <location>
        <begin position="47"/>
        <end position="66"/>
    </location>
</feature>
<dbReference type="AlphaFoldDB" id="A0A9P6L1U8"/>
<organism evidence="2 3">
    <name type="scientific">Thelephora terrestris</name>
    <dbReference type="NCBI Taxonomy" id="56493"/>
    <lineage>
        <taxon>Eukaryota</taxon>
        <taxon>Fungi</taxon>
        <taxon>Dikarya</taxon>
        <taxon>Basidiomycota</taxon>
        <taxon>Agaricomycotina</taxon>
        <taxon>Agaricomycetes</taxon>
        <taxon>Thelephorales</taxon>
        <taxon>Thelephoraceae</taxon>
        <taxon>Thelephora</taxon>
    </lineage>
</organism>
<keyword evidence="3" id="KW-1185">Reference proteome</keyword>
<evidence type="ECO:0000313" key="2">
    <source>
        <dbReference type="EMBL" id="KAF9779015.1"/>
    </source>
</evidence>